<keyword evidence="2" id="KW-0812">Transmembrane</keyword>
<evidence type="ECO:0000256" key="1">
    <source>
        <dbReference type="SAM" id="Coils"/>
    </source>
</evidence>
<dbReference type="OrthoDB" id="1524706at2"/>
<keyword evidence="1" id="KW-0175">Coiled coil</keyword>
<keyword evidence="4" id="KW-1185">Reference proteome</keyword>
<keyword evidence="2" id="KW-0472">Membrane</keyword>
<evidence type="ECO:0000256" key="2">
    <source>
        <dbReference type="SAM" id="Phobius"/>
    </source>
</evidence>
<accession>A0A1H6WHT7</accession>
<evidence type="ECO:0000313" key="4">
    <source>
        <dbReference type="Proteomes" id="UP000199702"/>
    </source>
</evidence>
<evidence type="ECO:0000313" key="3">
    <source>
        <dbReference type="EMBL" id="SEJ12042.1"/>
    </source>
</evidence>
<protein>
    <submittedName>
        <fullName evidence="3">Uncharacterized protein</fullName>
    </submittedName>
</protein>
<organism evidence="3 4">
    <name type="scientific">Flavobacterium terrigena</name>
    <dbReference type="NCBI Taxonomy" id="402734"/>
    <lineage>
        <taxon>Bacteria</taxon>
        <taxon>Pseudomonadati</taxon>
        <taxon>Bacteroidota</taxon>
        <taxon>Flavobacteriia</taxon>
        <taxon>Flavobacteriales</taxon>
        <taxon>Flavobacteriaceae</taxon>
        <taxon>Flavobacterium</taxon>
    </lineage>
</organism>
<dbReference type="STRING" id="402734.SAMN05660918_2439"/>
<feature type="coiled-coil region" evidence="1">
    <location>
        <begin position="25"/>
        <end position="52"/>
    </location>
</feature>
<dbReference type="Proteomes" id="UP000199702">
    <property type="component" value="Unassembled WGS sequence"/>
</dbReference>
<keyword evidence="2" id="KW-1133">Transmembrane helix</keyword>
<sequence>MDSTSLTIGIILVIICVFPFVLFSVNNSKKRKRRIQNLVKKAQESNATIQEKDDWNQSIIGIDKTNKMLFFSKKSEEFDKFISINISELLKCRIERTENNHKVLEKLELELTFASKPTVVLEFFNKNETRLILNEIEIIQKWQTLLNKIT</sequence>
<dbReference type="RefSeq" id="WP_091313858.1">
    <property type="nucleotide sequence ID" value="NZ_CBCSJU010000001.1"/>
</dbReference>
<name>A0A1H6WHT7_9FLAO</name>
<dbReference type="AlphaFoldDB" id="A0A1H6WHT7"/>
<gene>
    <name evidence="3" type="ORF">SAMN05660918_2439</name>
</gene>
<feature type="transmembrane region" description="Helical" evidence="2">
    <location>
        <begin position="6"/>
        <end position="25"/>
    </location>
</feature>
<proteinExistence type="predicted"/>
<reference evidence="4" key="1">
    <citation type="submission" date="2016-10" db="EMBL/GenBank/DDBJ databases">
        <authorList>
            <person name="Varghese N."/>
            <person name="Submissions S."/>
        </authorList>
    </citation>
    <scope>NUCLEOTIDE SEQUENCE [LARGE SCALE GENOMIC DNA]</scope>
    <source>
        <strain evidence="4">DSM 17934</strain>
    </source>
</reference>
<dbReference type="EMBL" id="FNYA01000006">
    <property type="protein sequence ID" value="SEJ12042.1"/>
    <property type="molecule type" value="Genomic_DNA"/>
</dbReference>